<gene>
    <name evidence="1" type="ORF">C5167_019962</name>
</gene>
<dbReference type="Proteomes" id="UP000316621">
    <property type="component" value="Chromosome 2"/>
</dbReference>
<evidence type="ECO:0000313" key="2">
    <source>
        <dbReference type="Proteomes" id="UP000316621"/>
    </source>
</evidence>
<protein>
    <submittedName>
        <fullName evidence="1">Uncharacterized protein</fullName>
    </submittedName>
</protein>
<dbReference type="AlphaFoldDB" id="A0A4Y7IS65"/>
<name>A0A4Y7IS65_PAPSO</name>
<proteinExistence type="predicted"/>
<keyword evidence="2" id="KW-1185">Reference proteome</keyword>
<accession>A0A4Y7IS65</accession>
<organism evidence="1 2">
    <name type="scientific">Papaver somniferum</name>
    <name type="common">Opium poppy</name>
    <dbReference type="NCBI Taxonomy" id="3469"/>
    <lineage>
        <taxon>Eukaryota</taxon>
        <taxon>Viridiplantae</taxon>
        <taxon>Streptophyta</taxon>
        <taxon>Embryophyta</taxon>
        <taxon>Tracheophyta</taxon>
        <taxon>Spermatophyta</taxon>
        <taxon>Magnoliopsida</taxon>
        <taxon>Ranunculales</taxon>
        <taxon>Papaveraceae</taxon>
        <taxon>Papaveroideae</taxon>
        <taxon>Papaver</taxon>
    </lineage>
</organism>
<reference evidence="1 2" key="1">
    <citation type="journal article" date="2018" name="Science">
        <title>The opium poppy genome and morphinan production.</title>
        <authorList>
            <person name="Guo L."/>
            <person name="Winzer T."/>
            <person name="Yang X."/>
            <person name="Li Y."/>
            <person name="Ning Z."/>
            <person name="He Z."/>
            <person name="Teodor R."/>
            <person name="Lu Y."/>
            <person name="Bowser T.A."/>
            <person name="Graham I.A."/>
            <person name="Ye K."/>
        </authorList>
    </citation>
    <scope>NUCLEOTIDE SEQUENCE [LARGE SCALE GENOMIC DNA]</scope>
    <source>
        <strain evidence="2">cv. HN1</strain>
        <tissue evidence="1">Leaves</tissue>
    </source>
</reference>
<sequence>MKVTCNEPAEVPRSRTWLKATRSSIPGDQLAIWKEIGHRLGMGKDEPLGLPVDELIEKPYGFAGFLRWLGEKEEVCSVNQDDLGGGHGEHL</sequence>
<dbReference type="Gramene" id="RZC51537">
    <property type="protein sequence ID" value="RZC51537"/>
    <property type="gene ID" value="C5167_019962"/>
</dbReference>
<dbReference type="EMBL" id="CM010716">
    <property type="protein sequence ID" value="RZC51537.1"/>
    <property type="molecule type" value="Genomic_DNA"/>
</dbReference>
<evidence type="ECO:0000313" key="1">
    <source>
        <dbReference type="EMBL" id="RZC51537.1"/>
    </source>
</evidence>